<feature type="compositionally biased region" description="Pro residues" evidence="1">
    <location>
        <begin position="217"/>
        <end position="232"/>
    </location>
</feature>
<feature type="compositionally biased region" description="Basic residues" evidence="1">
    <location>
        <begin position="306"/>
        <end position="317"/>
    </location>
</feature>
<dbReference type="OrthoDB" id="3921377at2759"/>
<accession>A0A6A5V4A6</accession>
<feature type="compositionally biased region" description="Polar residues" evidence="1">
    <location>
        <begin position="147"/>
        <end position="157"/>
    </location>
</feature>
<organism evidence="3 4">
    <name type="scientific">Bimuria novae-zelandiae CBS 107.79</name>
    <dbReference type="NCBI Taxonomy" id="1447943"/>
    <lineage>
        <taxon>Eukaryota</taxon>
        <taxon>Fungi</taxon>
        <taxon>Dikarya</taxon>
        <taxon>Ascomycota</taxon>
        <taxon>Pezizomycotina</taxon>
        <taxon>Dothideomycetes</taxon>
        <taxon>Pleosporomycetidae</taxon>
        <taxon>Pleosporales</taxon>
        <taxon>Massarineae</taxon>
        <taxon>Didymosphaeriaceae</taxon>
        <taxon>Bimuria</taxon>
    </lineage>
</organism>
<keyword evidence="4" id="KW-1185">Reference proteome</keyword>
<evidence type="ECO:0000313" key="3">
    <source>
        <dbReference type="EMBL" id="KAF1971688.1"/>
    </source>
</evidence>
<feature type="compositionally biased region" description="Basic and acidic residues" evidence="1">
    <location>
        <begin position="385"/>
        <end position="396"/>
    </location>
</feature>
<dbReference type="EMBL" id="ML976692">
    <property type="protein sequence ID" value="KAF1971688.1"/>
    <property type="molecule type" value="Genomic_DNA"/>
</dbReference>
<dbReference type="Proteomes" id="UP000800036">
    <property type="component" value="Unassembled WGS sequence"/>
</dbReference>
<feature type="region of interest" description="Disordered" evidence="1">
    <location>
        <begin position="139"/>
        <end position="396"/>
    </location>
</feature>
<gene>
    <name evidence="3" type="ORF">BU23DRAFT_600219</name>
</gene>
<feature type="compositionally biased region" description="Basic and acidic residues" evidence="1">
    <location>
        <begin position="286"/>
        <end position="297"/>
    </location>
</feature>
<keyword evidence="2" id="KW-0732">Signal</keyword>
<feature type="compositionally biased region" description="Basic and acidic residues" evidence="1">
    <location>
        <begin position="338"/>
        <end position="347"/>
    </location>
</feature>
<reference evidence="3" key="1">
    <citation type="journal article" date="2020" name="Stud. Mycol.">
        <title>101 Dothideomycetes genomes: a test case for predicting lifestyles and emergence of pathogens.</title>
        <authorList>
            <person name="Haridas S."/>
            <person name="Albert R."/>
            <person name="Binder M."/>
            <person name="Bloem J."/>
            <person name="Labutti K."/>
            <person name="Salamov A."/>
            <person name="Andreopoulos B."/>
            <person name="Baker S."/>
            <person name="Barry K."/>
            <person name="Bills G."/>
            <person name="Bluhm B."/>
            <person name="Cannon C."/>
            <person name="Castanera R."/>
            <person name="Culley D."/>
            <person name="Daum C."/>
            <person name="Ezra D."/>
            <person name="Gonzalez J."/>
            <person name="Henrissat B."/>
            <person name="Kuo A."/>
            <person name="Liang C."/>
            <person name="Lipzen A."/>
            <person name="Lutzoni F."/>
            <person name="Magnuson J."/>
            <person name="Mondo S."/>
            <person name="Nolan M."/>
            <person name="Ohm R."/>
            <person name="Pangilinan J."/>
            <person name="Park H.-J."/>
            <person name="Ramirez L."/>
            <person name="Alfaro M."/>
            <person name="Sun H."/>
            <person name="Tritt A."/>
            <person name="Yoshinaga Y."/>
            <person name="Zwiers L.-H."/>
            <person name="Turgeon B."/>
            <person name="Goodwin S."/>
            <person name="Spatafora J."/>
            <person name="Crous P."/>
            <person name="Grigoriev I."/>
        </authorList>
    </citation>
    <scope>NUCLEOTIDE SEQUENCE</scope>
    <source>
        <strain evidence="3">CBS 107.79</strain>
    </source>
</reference>
<feature type="signal peptide" evidence="2">
    <location>
        <begin position="1"/>
        <end position="23"/>
    </location>
</feature>
<evidence type="ECO:0000313" key="4">
    <source>
        <dbReference type="Proteomes" id="UP000800036"/>
    </source>
</evidence>
<proteinExistence type="predicted"/>
<protein>
    <submittedName>
        <fullName evidence="3">Uncharacterized protein</fullName>
    </submittedName>
</protein>
<feature type="chain" id="PRO_5025607669" evidence="2">
    <location>
        <begin position="24"/>
        <end position="409"/>
    </location>
</feature>
<evidence type="ECO:0000256" key="1">
    <source>
        <dbReference type="SAM" id="MobiDB-lite"/>
    </source>
</evidence>
<evidence type="ECO:0000256" key="2">
    <source>
        <dbReference type="SAM" id="SignalP"/>
    </source>
</evidence>
<feature type="compositionally biased region" description="Low complexity" evidence="1">
    <location>
        <begin position="233"/>
        <end position="250"/>
    </location>
</feature>
<sequence>MGELWCSYTLRILFCALIGWTTSSNSPNEDHRPQNRLPRGPVGFCSSWDAPAHILVFTTLLSAGAGAKSFVDYAANTSGFAEGSRSRRTGAAPSQHVIMAPPILRWLWSRVSALVSGVSFVYPFIDQPRVVRRMDMDPSRSPVLSARSLSISSTEPKTSSHRRSGSRTEYSALSSHGLPKEPSLLSPDSLVTQPHRFSGLPPSPRPGSHRFSGLPSSPRPSEPRSPLPPVSPMPALSPALSGPMSPPMSGKSFGTFIDSEPSTPAYSPRMGSNWEGSTLVLLPPVKSDDSTPREPRWDMLVPLQKPPKKRFSRHKLKPSISKDTSVGAPRFSHPVRPIQEEPQKENHPPLVEEEEEKKEGGEGPVQSDPLGKLATRMKSLLKRRGNSEKKGRRERFEVERVETVHWTEL</sequence>
<name>A0A6A5V4A6_9PLEO</name>
<dbReference type="AlphaFoldDB" id="A0A6A5V4A6"/>